<evidence type="ECO:0000313" key="2">
    <source>
        <dbReference type="EMBL" id="RAI76916.1"/>
    </source>
</evidence>
<keyword evidence="1" id="KW-0812">Transmembrane</keyword>
<comment type="caution">
    <text evidence="2">The sequence shown here is derived from an EMBL/GenBank/DDBJ whole genome shotgun (WGS) entry which is preliminary data.</text>
</comment>
<keyword evidence="3" id="KW-1185">Reference proteome</keyword>
<dbReference type="EMBL" id="QLII01000001">
    <property type="protein sequence ID" value="RAI76916.1"/>
    <property type="molecule type" value="Genomic_DNA"/>
</dbReference>
<dbReference type="OrthoDB" id="1467525at2"/>
<sequence length="237" mass="27233">MPTYLAFWPGCIRTGSVCLLFSLLLFLNACKREAISTQNDNDYAPIEMGRYWVYEIQDERYSLSDSPVMSTYYLKETIAEQVSATQGGKTYKLIRYKRNRLSDAWKADSIWTIQQWPDKLIRTENNTAFVKLTFPIASNSAWNQNEYNALPASVYRYNQIGESYDKYANTVQVISKQNDSTAISLNRQFMVYGYQTGLIYKESTALAYCQSSPSCIGKGQIASGYRQRWELLESGKE</sequence>
<keyword evidence="1" id="KW-1133">Transmembrane helix</keyword>
<reference evidence="2 3" key="1">
    <citation type="submission" date="2018-06" db="EMBL/GenBank/DDBJ databases">
        <title>Spirosoma sp. HMF3257 Genome sequencing and assembly.</title>
        <authorList>
            <person name="Kang H."/>
            <person name="Cha I."/>
            <person name="Kim H."/>
            <person name="Kang J."/>
            <person name="Joh K."/>
        </authorList>
    </citation>
    <scope>NUCLEOTIDE SEQUENCE [LARGE SCALE GENOMIC DNA]</scope>
    <source>
        <strain evidence="2 3">HMF3257</strain>
    </source>
</reference>
<evidence type="ECO:0000313" key="3">
    <source>
        <dbReference type="Proteomes" id="UP000249016"/>
    </source>
</evidence>
<name>A0A327NSJ2_9BACT</name>
<evidence type="ECO:0000256" key="1">
    <source>
        <dbReference type="SAM" id="Phobius"/>
    </source>
</evidence>
<gene>
    <name evidence="2" type="ORF">HMF3257_27010</name>
</gene>
<protein>
    <submittedName>
        <fullName evidence="2">Uncharacterized protein</fullName>
    </submittedName>
</protein>
<organism evidence="2 3">
    <name type="scientific">Spirosoma telluris</name>
    <dbReference type="NCBI Taxonomy" id="2183553"/>
    <lineage>
        <taxon>Bacteria</taxon>
        <taxon>Pseudomonadati</taxon>
        <taxon>Bacteroidota</taxon>
        <taxon>Cytophagia</taxon>
        <taxon>Cytophagales</taxon>
        <taxon>Cytophagaceae</taxon>
        <taxon>Spirosoma</taxon>
    </lineage>
</organism>
<keyword evidence="1" id="KW-0472">Membrane</keyword>
<dbReference type="AlphaFoldDB" id="A0A327NSJ2"/>
<proteinExistence type="predicted"/>
<dbReference type="RefSeq" id="WP_111347010.1">
    <property type="nucleotide sequence ID" value="NZ_QLII01000001.1"/>
</dbReference>
<accession>A0A327NSJ2</accession>
<dbReference type="Proteomes" id="UP000249016">
    <property type="component" value="Unassembled WGS sequence"/>
</dbReference>
<feature type="transmembrane region" description="Helical" evidence="1">
    <location>
        <begin position="6"/>
        <end position="27"/>
    </location>
</feature>